<dbReference type="RefSeq" id="WP_141927937.1">
    <property type="nucleotide sequence ID" value="NZ_BAABCI010000002.1"/>
</dbReference>
<reference evidence="3 4" key="1">
    <citation type="submission" date="2019-06" db="EMBL/GenBank/DDBJ databases">
        <title>Sequencing the genomes of 1000 actinobacteria strains.</title>
        <authorList>
            <person name="Klenk H.-P."/>
        </authorList>
    </citation>
    <scope>NUCLEOTIDE SEQUENCE [LARGE SCALE GENOMIC DNA]</scope>
    <source>
        <strain evidence="3 4">DSM 19828</strain>
    </source>
</reference>
<keyword evidence="1" id="KW-0732">Signal</keyword>
<dbReference type="InterPro" id="IPR013830">
    <property type="entry name" value="SGNH_hydro"/>
</dbReference>
<feature type="chain" id="PRO_5038493142" evidence="1">
    <location>
        <begin position="25"/>
        <end position="286"/>
    </location>
</feature>
<dbReference type="OrthoDB" id="154486at2"/>
<accession>A0A542EF76</accession>
<dbReference type="InterPro" id="IPR036514">
    <property type="entry name" value="SGNH_hydro_sf"/>
</dbReference>
<evidence type="ECO:0000256" key="1">
    <source>
        <dbReference type="SAM" id="SignalP"/>
    </source>
</evidence>
<name>A0A542EF76_9MICO</name>
<evidence type="ECO:0000313" key="3">
    <source>
        <dbReference type="EMBL" id="TQJ13992.1"/>
    </source>
</evidence>
<feature type="domain" description="SGNH hydrolase-type esterase" evidence="2">
    <location>
        <begin position="38"/>
        <end position="265"/>
    </location>
</feature>
<dbReference type="Pfam" id="PF13472">
    <property type="entry name" value="Lipase_GDSL_2"/>
    <property type="match status" value="1"/>
</dbReference>
<protein>
    <submittedName>
        <fullName evidence="3">Lysophospholipase L1-like esterase</fullName>
    </submittedName>
</protein>
<dbReference type="Gene3D" id="3.40.50.1110">
    <property type="entry name" value="SGNH hydrolase"/>
    <property type="match status" value="1"/>
</dbReference>
<keyword evidence="4" id="KW-1185">Reference proteome</keyword>
<evidence type="ECO:0000259" key="2">
    <source>
        <dbReference type="Pfam" id="PF13472"/>
    </source>
</evidence>
<dbReference type="Proteomes" id="UP000320806">
    <property type="component" value="Unassembled WGS sequence"/>
</dbReference>
<gene>
    <name evidence="3" type="ORF">FB459_1430</name>
</gene>
<organism evidence="3 4">
    <name type="scientific">Yimella lutea</name>
    <dbReference type="NCBI Taxonomy" id="587872"/>
    <lineage>
        <taxon>Bacteria</taxon>
        <taxon>Bacillati</taxon>
        <taxon>Actinomycetota</taxon>
        <taxon>Actinomycetes</taxon>
        <taxon>Micrococcales</taxon>
        <taxon>Dermacoccaceae</taxon>
        <taxon>Yimella</taxon>
    </lineage>
</organism>
<dbReference type="SUPFAM" id="SSF52266">
    <property type="entry name" value="SGNH hydrolase"/>
    <property type="match status" value="1"/>
</dbReference>
<dbReference type="AlphaFoldDB" id="A0A542EF76"/>
<comment type="caution">
    <text evidence="3">The sequence shown here is derived from an EMBL/GenBank/DDBJ whole genome shotgun (WGS) entry which is preliminary data.</text>
</comment>
<feature type="signal peptide" evidence="1">
    <location>
        <begin position="1"/>
        <end position="24"/>
    </location>
</feature>
<dbReference type="EMBL" id="VFMO01000001">
    <property type="protein sequence ID" value="TQJ13992.1"/>
    <property type="molecule type" value="Genomic_DNA"/>
</dbReference>
<evidence type="ECO:0000313" key="4">
    <source>
        <dbReference type="Proteomes" id="UP000320806"/>
    </source>
</evidence>
<sequence length="286" mass="29487">MKRSIALSAVLAVAGFTAAPAAFAGADNSHASSGTYVALGDSLAAGYQPGLGDDKDGGYVGGVYANLRDKYRGAKLVNLACSGETSTGMIADGRCTYPDGQSQLEAAVDLIRSQKGKVRLITLNIGANDVQRCVKGGAVDMPCVQAGLTAVARNLPQITTALRAAGGAQTQIVVLNYYNPFLAAWAAGNPQLAQLSTMLQGQLNVSISYAAKAADAKVADVATAFRSNDWSLQPNGLPTNVAMICGYTWMCSKGDIHANDMGYALMADTVTPLVHGPKRPAAPSVS</sequence>
<proteinExistence type="predicted"/>